<evidence type="ECO:0000256" key="4">
    <source>
        <dbReference type="RuleBase" id="RU003718"/>
    </source>
</evidence>
<dbReference type="CDD" id="cd03784">
    <property type="entry name" value="GT1_Gtf-like"/>
    <property type="match status" value="1"/>
</dbReference>
<dbReference type="Pfam" id="PF00201">
    <property type="entry name" value="UDPGT"/>
    <property type="match status" value="1"/>
</dbReference>
<protein>
    <recommendedName>
        <fullName evidence="5">Glycosyltransferase</fullName>
        <ecNumber evidence="5">2.4.1.-</ecNumber>
    </recommendedName>
</protein>
<comment type="similarity">
    <text evidence="1 4">Belongs to the UDP-glycosyltransferase family.</text>
</comment>
<accession>A0AA39D7X4</accession>
<evidence type="ECO:0000313" key="7">
    <source>
        <dbReference type="EMBL" id="KAJ9674351.1"/>
    </source>
</evidence>
<proteinExistence type="inferred from homology"/>
<dbReference type="SUPFAM" id="SSF53756">
    <property type="entry name" value="UDP-Glycosyltransferase/glycogen phosphorylase"/>
    <property type="match status" value="1"/>
</dbReference>
<evidence type="ECO:0000259" key="6">
    <source>
        <dbReference type="Pfam" id="PF26168"/>
    </source>
</evidence>
<name>A0AA39D7X4_VITRO</name>
<dbReference type="AlphaFoldDB" id="A0AA39D7X4"/>
<dbReference type="PANTHER" id="PTHR48047">
    <property type="entry name" value="GLYCOSYLTRANSFERASE"/>
    <property type="match status" value="1"/>
</dbReference>
<keyword evidence="3 4" id="KW-0808">Transferase</keyword>
<sequence length="515" mass="57930">MGSKDEELHVMFLPYMAPGHMMPLVDMARLFAAHGVRITIITTTMNALRFQNAIHRDIEAGRQIGLEILQFPSVEAGLPEGCENLISTPTPEMSMKLFQAIRMMKPRMETLLRNHRPDCIASDVLFHWTVDVAAELGIPRLSFSGSGYFNLCVSHCVERYQPHKDVSSETEIFLVPGLPDEIKLTRSQLPDLVKGRNEFSELFDRLKEAERKSFGTLMNSFYELEPAYADYYRNNIGIKAWHIGPVSLFNKDADDKAERGNKASLDKDSCLSWLDSKKPNSVLYVCLGSLTRLSKTQLTEIASALEDSGHAFIWVVGKVLNSSGEEDGSHEWWLPEGFQERAYQSGIGQIIRGWAPQVLILEHPAIGGFLTHCGWNSILEGVSSGLPMITWPIFAEQFYNEKLVTQVLKLGVGVGNEVWKVWATEEMPLISREKIRRAVTMVMDQGIAADEMRRKASLLGELAKKAIDKGGSSYNQLKALIKEIRSFRQHPCAETCNRPTLHSQSPMAQNFRTLE</sequence>
<dbReference type="PANTHER" id="PTHR48047:SF45">
    <property type="entry name" value="SCOPOLETIN GLUCOSYLTRANSFERASE-LIKE"/>
    <property type="match status" value="1"/>
</dbReference>
<dbReference type="EMBL" id="JARBHA010000018">
    <property type="protein sequence ID" value="KAJ9674351.1"/>
    <property type="molecule type" value="Genomic_DNA"/>
</dbReference>
<evidence type="ECO:0000256" key="2">
    <source>
        <dbReference type="ARBA" id="ARBA00022676"/>
    </source>
</evidence>
<evidence type="ECO:0000313" key="8">
    <source>
        <dbReference type="Proteomes" id="UP001168098"/>
    </source>
</evidence>
<comment type="caution">
    <text evidence="7">The sequence shown here is derived from an EMBL/GenBank/DDBJ whole genome shotgun (WGS) entry which is preliminary data.</text>
</comment>
<dbReference type="Pfam" id="PF26168">
    <property type="entry name" value="Glyco_transf_N"/>
    <property type="match status" value="1"/>
</dbReference>
<evidence type="ECO:0000256" key="5">
    <source>
        <dbReference type="RuleBase" id="RU362057"/>
    </source>
</evidence>
<dbReference type="InterPro" id="IPR058980">
    <property type="entry name" value="Glyco_transf_N"/>
</dbReference>
<dbReference type="PROSITE" id="PS00375">
    <property type="entry name" value="UDPGT"/>
    <property type="match status" value="1"/>
</dbReference>
<dbReference type="Gene3D" id="3.40.50.2000">
    <property type="entry name" value="Glycogen Phosphorylase B"/>
    <property type="match status" value="2"/>
</dbReference>
<evidence type="ECO:0000256" key="3">
    <source>
        <dbReference type="ARBA" id="ARBA00022679"/>
    </source>
</evidence>
<gene>
    <name evidence="7" type="ORF">PVL29_023729</name>
</gene>
<keyword evidence="2 4" id="KW-0328">Glycosyltransferase</keyword>
<dbReference type="Proteomes" id="UP001168098">
    <property type="component" value="Unassembled WGS sequence"/>
</dbReference>
<organism evidence="7 8">
    <name type="scientific">Vitis rotundifolia</name>
    <name type="common">Muscadine grape</name>
    <dbReference type="NCBI Taxonomy" id="103349"/>
    <lineage>
        <taxon>Eukaryota</taxon>
        <taxon>Viridiplantae</taxon>
        <taxon>Streptophyta</taxon>
        <taxon>Embryophyta</taxon>
        <taxon>Tracheophyta</taxon>
        <taxon>Spermatophyta</taxon>
        <taxon>Magnoliopsida</taxon>
        <taxon>eudicotyledons</taxon>
        <taxon>Gunneridae</taxon>
        <taxon>Pentapetalae</taxon>
        <taxon>rosids</taxon>
        <taxon>Vitales</taxon>
        <taxon>Vitaceae</taxon>
        <taxon>Viteae</taxon>
        <taxon>Vitis</taxon>
    </lineage>
</organism>
<reference evidence="7 8" key="1">
    <citation type="journal article" date="2023" name="BMC Biotechnol.">
        <title>Vitis rotundifolia cv Carlos genome sequencing.</title>
        <authorList>
            <person name="Huff M."/>
            <person name="Hulse-Kemp A."/>
            <person name="Scheffler B."/>
            <person name="Youngblood R."/>
            <person name="Simpson S."/>
            <person name="Babiker E."/>
            <person name="Staton M."/>
        </authorList>
    </citation>
    <scope>NUCLEOTIDE SEQUENCE [LARGE SCALE GENOMIC DNA]</scope>
    <source>
        <tissue evidence="7">Leaf</tissue>
    </source>
</reference>
<dbReference type="InterPro" id="IPR002213">
    <property type="entry name" value="UDP_glucos_trans"/>
</dbReference>
<dbReference type="EC" id="2.4.1.-" evidence="5"/>
<dbReference type="InterPro" id="IPR035595">
    <property type="entry name" value="UDP_glycos_trans_CS"/>
</dbReference>
<dbReference type="FunFam" id="3.40.50.2000:FF:000071">
    <property type="entry name" value="Glycosyltransferase"/>
    <property type="match status" value="1"/>
</dbReference>
<dbReference type="FunFam" id="3.40.50.2000:FF:000063">
    <property type="entry name" value="Glycosyltransferase"/>
    <property type="match status" value="1"/>
</dbReference>
<dbReference type="GO" id="GO:0035251">
    <property type="term" value="F:UDP-glucosyltransferase activity"/>
    <property type="evidence" value="ECO:0007669"/>
    <property type="project" value="TreeGrafter"/>
</dbReference>
<keyword evidence="8" id="KW-1185">Reference proteome</keyword>
<feature type="domain" description="Glycosyltransferase N-terminal" evidence="6">
    <location>
        <begin position="7"/>
        <end position="246"/>
    </location>
</feature>
<evidence type="ECO:0000256" key="1">
    <source>
        <dbReference type="ARBA" id="ARBA00009995"/>
    </source>
</evidence>